<dbReference type="Gene3D" id="3.30.300.30">
    <property type="match status" value="2"/>
</dbReference>
<dbReference type="SUPFAM" id="SSF52777">
    <property type="entry name" value="CoA-dependent acyltransferases"/>
    <property type="match status" value="5"/>
</dbReference>
<dbReference type="PANTHER" id="PTHR45527:SF1">
    <property type="entry name" value="FATTY ACID SYNTHASE"/>
    <property type="match status" value="1"/>
</dbReference>
<dbReference type="NCBIfam" id="TIGR01733">
    <property type="entry name" value="AA-adenyl-dom"/>
    <property type="match status" value="2"/>
</dbReference>
<dbReference type="SUPFAM" id="SSF56801">
    <property type="entry name" value="Acetyl-CoA synthetase-like"/>
    <property type="match status" value="2"/>
</dbReference>
<dbReference type="Gene3D" id="3.30.559.30">
    <property type="entry name" value="Nonribosomal peptide synthetase, condensation domain"/>
    <property type="match status" value="3"/>
</dbReference>
<dbReference type="Proteomes" id="UP001396898">
    <property type="component" value="Unassembled WGS sequence"/>
</dbReference>
<dbReference type="InterPro" id="IPR001242">
    <property type="entry name" value="Condensation_dom"/>
</dbReference>
<feature type="domain" description="Carrier" evidence="4">
    <location>
        <begin position="847"/>
        <end position="922"/>
    </location>
</feature>
<evidence type="ECO:0000256" key="1">
    <source>
        <dbReference type="ARBA" id="ARBA00022450"/>
    </source>
</evidence>
<keyword evidence="2" id="KW-0597">Phosphoprotein</keyword>
<dbReference type="Pfam" id="PF00668">
    <property type="entry name" value="Condensation"/>
    <property type="match status" value="2"/>
</dbReference>
<dbReference type="Gene3D" id="3.40.50.12780">
    <property type="entry name" value="N-terminal domain of ligase-like"/>
    <property type="match status" value="2"/>
</dbReference>
<dbReference type="Gene3D" id="3.30.559.10">
    <property type="entry name" value="Chloramphenicol acetyltransferase-like domain"/>
    <property type="match status" value="2"/>
</dbReference>
<dbReference type="EMBL" id="JAQQWI010000018">
    <property type="protein sequence ID" value="KAK8001559.1"/>
    <property type="molecule type" value="Genomic_DNA"/>
</dbReference>
<evidence type="ECO:0000313" key="5">
    <source>
        <dbReference type="EMBL" id="KAK8001559.1"/>
    </source>
</evidence>
<dbReference type="SUPFAM" id="SSF47336">
    <property type="entry name" value="ACP-like"/>
    <property type="match status" value="2"/>
</dbReference>
<dbReference type="InterPro" id="IPR000873">
    <property type="entry name" value="AMP-dep_synth/lig_dom"/>
</dbReference>
<evidence type="ECO:0000313" key="6">
    <source>
        <dbReference type="Proteomes" id="UP001396898"/>
    </source>
</evidence>
<protein>
    <recommendedName>
        <fullName evidence="4">Carrier domain-containing protein</fullName>
    </recommendedName>
</protein>
<organism evidence="5 6">
    <name type="scientific">Apiospora marii</name>
    <dbReference type="NCBI Taxonomy" id="335849"/>
    <lineage>
        <taxon>Eukaryota</taxon>
        <taxon>Fungi</taxon>
        <taxon>Dikarya</taxon>
        <taxon>Ascomycota</taxon>
        <taxon>Pezizomycotina</taxon>
        <taxon>Sordariomycetes</taxon>
        <taxon>Xylariomycetidae</taxon>
        <taxon>Amphisphaeriales</taxon>
        <taxon>Apiosporaceae</taxon>
        <taxon>Apiospora</taxon>
    </lineage>
</organism>
<dbReference type="InterPro" id="IPR036736">
    <property type="entry name" value="ACP-like_sf"/>
</dbReference>
<dbReference type="PROSITE" id="PS00455">
    <property type="entry name" value="AMP_BINDING"/>
    <property type="match status" value="2"/>
</dbReference>
<dbReference type="Pfam" id="PF00501">
    <property type="entry name" value="AMP-binding"/>
    <property type="match status" value="2"/>
</dbReference>
<dbReference type="Pfam" id="PF00550">
    <property type="entry name" value="PP-binding"/>
    <property type="match status" value="2"/>
</dbReference>
<dbReference type="CDD" id="cd19545">
    <property type="entry name" value="FUM14_C_NRPS-like"/>
    <property type="match status" value="1"/>
</dbReference>
<dbReference type="InterPro" id="IPR042099">
    <property type="entry name" value="ANL_N_sf"/>
</dbReference>
<gene>
    <name evidence="5" type="ORF">PG991_013781</name>
</gene>
<feature type="domain" description="Carrier" evidence="4">
    <location>
        <begin position="1961"/>
        <end position="2037"/>
    </location>
</feature>
<dbReference type="PROSITE" id="PS50075">
    <property type="entry name" value="CARRIER"/>
    <property type="match status" value="2"/>
</dbReference>
<keyword evidence="1" id="KW-0596">Phosphopantetheine</keyword>
<keyword evidence="3" id="KW-0436">Ligase</keyword>
<comment type="caution">
    <text evidence="5">The sequence shown here is derived from an EMBL/GenBank/DDBJ whole genome shotgun (WGS) entry which is preliminary data.</text>
</comment>
<evidence type="ECO:0000259" key="4">
    <source>
        <dbReference type="PROSITE" id="PS50075"/>
    </source>
</evidence>
<dbReference type="PANTHER" id="PTHR45527">
    <property type="entry name" value="NONRIBOSOMAL PEPTIDE SYNTHETASE"/>
    <property type="match status" value="1"/>
</dbReference>
<sequence length="2525" mass="276086">MGALTEGPVRSEPHDMAISHAVVTQDSSLPRLEGHLEKQPADKAEAEAARSYWAHTLQSCPNPSFPEVPAGHRAQATSHTQKSIQIHFPTQDSLQSRTAWIHGAWALTLSQYQGSDVVFGAGLPTYDRGLASGLALAVVPQRVTIDTLDVNITDFFRGVRAQIEAMTAHSHYGKDAIKAIDEHCAAACAFQSLISVGSSGGQSPRDVVHDYALVLAVTPQGDDGSISVEVDYDPVTLELIQVERLLSHFEYVLQQTCSMSPETRLREIDHVPSSHWEELKVWNGNVPEPLERTVHSLFEDRADLQPDKPAICARDGEWTYAELDRVSEQFARLLRSVGVKQGSYVPLVFRKCGLAIVAMLAVLKAGGASVALDPAQPPERLANLVAGMGECIVVSSAQNRDLASGFGRRNVVLDANTLRALSARPPQPRLSTEATISPDTTAFVLFTSGSTGTPKGILIPHKAFASSMRGHGEVLRFSTGPGSRNFQYTAYTSDVSIGEIFTSLSLGSCVCVPSEWDRKNNIAGSMRDLGVNWAFFTPSVATLLGPSEVPLLRTLVFGGETASPENFATWAPSLYLINSFGPAECSIWTHCVPRPVELGDIGSNIGYGVGCATWITDPDDYNKLLPIGAIGELLTDGPNVAAGYLNAPEKTQATFVSDPVWKPADRKSMRLYRSGDLARFLPNGMVQFLGRRDHQVKLNGLRVELGEIEHQIRRLVPDEMMVAVDVVNPHPAGSPRILAAFIAPKKPIPAAGNSTPPKSGSETESLLSLLSHEVPAPLQEALDGLEDALKRVLPSHMVPAAYVPLGEMPLTASAKTDRKVLKMLASMVPTEELVRLSTQSSSRQLHAPGTVMEKLLARLWSATLGRELDLDVRDSFFKVGGDSLSAMRLVSLAGRHNLKLSVEQVFKSPTLGEMAQAVIVVDDKRGLAEAALEGSDDTTVAVPAPFAMVGGVTSTDIAAAKSAAEYFGVEVGEVEDIYPCTPLQEGLLALSQDGRGTYVAQMVHTLSPDIDQARFKKAWSAMLDDWPVLRTRFFPLAKEDGTIRLMQAVLRSKPRWRKARGLDEYRKLDTRDKMQTGDDMLRLALFKDQKTGKDHFVMTIHHAVFDGWMIALLTTAFRRAYAGMPTPDLTPFNLFIQCLESRDREKSREFWQRYVDGLPRLSWPELPSPDFRPRSNCVQTRTSRLPDTLDAGSFTPTTWLRTAFAIILGAYSCTDDIVFASTVYGRASHLLPSADLVAGPTLATIPIRVRIPRETRVEDVLAAVQAESAEMLAYEQEGLQTIKQYNAEALATVDSQSLLVVQVDEPHASAPQNVDVEAAGAVQFKIEPPTGLDNGYHNCALVLEATVSGQELHLVATHDDNVLKPDEVQRFLRQMTHVVSQISGHSDGSVLCIADLDLASPEDIEEMREWNGVVPEPMRALIHELFGERVREQPNAEALVSHEGSLTYLELEDLSNRLADHLWTSCGIRPGMHVPLVFEKSLWAVVAMIAVMKVGAANVALNPAQPADVLQSLVSDVDAEFVLCSERNFTLVKDSFSRYMCVGPSMEVDASLLGTNEASVTPDHLAFLLFTSGSTGKPKAIMIDHAAFCSSMRGHGETLCYNKGGRNLQFTAYTSDVSIGEIFTSLTRGATVCIPSDEERMNMNDLAAAMERMRVDWAFLTPSVASLLDPLKVPTLRTLLYGGETATVTNINTWAPRLHLINSFGPAETSIWSHAHPRFTTADVGSDIGWSLGCATWIVDPEDCNRLMPIGAIGELVVEGPNIAAGYYNNPEKTKHAFVEKLAFLGESKNRIYRMGDLARWMPGGRVQFLGRKDTQVKLHGLKVDVGDVEDKIRVALGGLGQVGLEVAVEMIENPADRSDSKLAAFVSTASFGHPQNRNEVAVVEDEEALRDFVERTEGLRSKLSSVLPAFTIPSFFVALTSMPLNASAKTDRKRLRALVADLGFGGLARFSLTTQREVQAPQTRVEKLLHNLWSTVMNLGPEDFGVEADFFECGGDSIVAIKLASLARTINVSLTVQDIYKCPQLSDLAAMIEGRTPDPQGTTPAEVPAFSLLPESATGSSIDSVKATVAEDCGVWVEEVVDAYPVTPTQRDLFDYGLVRPGALWMQNVFKIPENVDVDRLGRAWRRIVSSHDIMRTRLVSLGDELLQVVLRSPGEIRHTKCPDAEFDAFLSWEQKRTLSSGQSLTHFTIVNERWLVVTLHHIVYDAWSLNKLFALLDLEYTRLAEGKDGDATEQEQRVDFRHFMKAILHQQGRAETSAFWHDALLGVSTRAFAKVTAQGLSSNTFLRHSIQLPQGGAGVRAYKTPAELGYAALGLAFHEQLRTADTVLRVVSTGRTIDSVPGIEDLLGPTVNNLPLRLRHSERGLTSSDFIAHVREQLVSLAPYEQANFKTVAKLHPEAQAACDVAPLVIVQAVDPYAEPPAGGIGLERRSQPLFWDNGMPFIVIISPVMRGKELQSMDIMVYFADSVVADKEVKRLVAVLDVVVRALVTAEGDMDVSTLLEVKEQDLEKTGEEMTLIRAGDQ</sequence>
<dbReference type="InterPro" id="IPR006162">
    <property type="entry name" value="Ppantetheine_attach_site"/>
</dbReference>
<dbReference type="InterPro" id="IPR020845">
    <property type="entry name" value="AMP-binding_CS"/>
</dbReference>
<evidence type="ECO:0000256" key="2">
    <source>
        <dbReference type="ARBA" id="ARBA00022553"/>
    </source>
</evidence>
<dbReference type="InterPro" id="IPR045851">
    <property type="entry name" value="AMP-bd_C_sf"/>
</dbReference>
<dbReference type="SMART" id="SM00823">
    <property type="entry name" value="PKS_PP"/>
    <property type="match status" value="2"/>
</dbReference>
<dbReference type="InterPro" id="IPR009081">
    <property type="entry name" value="PP-bd_ACP"/>
</dbReference>
<dbReference type="PROSITE" id="PS00012">
    <property type="entry name" value="PHOSPHOPANTETHEINE"/>
    <property type="match status" value="2"/>
</dbReference>
<name>A0ABR1R8Z7_9PEZI</name>
<reference evidence="5 6" key="1">
    <citation type="submission" date="2023-01" db="EMBL/GenBank/DDBJ databases">
        <title>Analysis of 21 Apiospora genomes using comparative genomics revels a genus with tremendous synthesis potential of carbohydrate active enzymes and secondary metabolites.</title>
        <authorList>
            <person name="Sorensen T."/>
        </authorList>
    </citation>
    <scope>NUCLEOTIDE SEQUENCE [LARGE SCALE GENOMIC DNA]</scope>
    <source>
        <strain evidence="5 6">CBS 20057</strain>
    </source>
</reference>
<dbReference type="InterPro" id="IPR010071">
    <property type="entry name" value="AA_adenyl_dom"/>
</dbReference>
<keyword evidence="6" id="KW-1185">Reference proteome</keyword>
<proteinExistence type="predicted"/>
<evidence type="ECO:0000256" key="3">
    <source>
        <dbReference type="ARBA" id="ARBA00022598"/>
    </source>
</evidence>
<dbReference type="Gene3D" id="1.10.1200.10">
    <property type="entry name" value="ACP-like"/>
    <property type="match status" value="2"/>
</dbReference>
<dbReference type="InterPro" id="IPR020806">
    <property type="entry name" value="PKS_PP-bd"/>
</dbReference>
<dbReference type="InterPro" id="IPR023213">
    <property type="entry name" value="CAT-like_dom_sf"/>
</dbReference>
<accession>A0ABR1R8Z7</accession>
<dbReference type="CDD" id="cd05918">
    <property type="entry name" value="A_NRPS_SidN3_like"/>
    <property type="match status" value="2"/>
</dbReference>